<comment type="caution">
    <text evidence="1">The sequence shown here is derived from an EMBL/GenBank/DDBJ whole genome shotgun (WGS) entry which is preliminary data.</text>
</comment>
<proteinExistence type="predicted"/>
<gene>
    <name evidence="1" type="ORF">KIPB_009876</name>
</gene>
<sequence>ASVQRPAVSS</sequence>
<dbReference type="Proteomes" id="UP000265618">
    <property type="component" value="Unassembled WGS sequence"/>
</dbReference>
<accession>A0A391NPG8</accession>
<evidence type="ECO:0000313" key="1">
    <source>
        <dbReference type="EMBL" id="GCA63425.1"/>
    </source>
</evidence>
<feature type="non-terminal residue" evidence="1">
    <location>
        <position position="1"/>
    </location>
</feature>
<name>A0A391NPG8_9EUKA</name>
<evidence type="ECO:0000313" key="2">
    <source>
        <dbReference type="Proteomes" id="UP000265618"/>
    </source>
</evidence>
<protein>
    <submittedName>
        <fullName evidence="1">Uncharacterized protein</fullName>
    </submittedName>
</protein>
<dbReference type="EMBL" id="BDIP01003486">
    <property type="protein sequence ID" value="GCA63425.1"/>
    <property type="molecule type" value="Genomic_DNA"/>
</dbReference>
<keyword evidence="2" id="KW-1185">Reference proteome</keyword>
<reference evidence="1 2" key="1">
    <citation type="journal article" date="2018" name="PLoS ONE">
        <title>The draft genome of Kipferlia bialata reveals reductive genome evolution in fornicate parasites.</title>
        <authorList>
            <person name="Tanifuji G."/>
            <person name="Takabayashi S."/>
            <person name="Kume K."/>
            <person name="Takagi M."/>
            <person name="Nakayama T."/>
            <person name="Kamikawa R."/>
            <person name="Inagaki Y."/>
            <person name="Hashimoto T."/>
        </authorList>
    </citation>
    <scope>NUCLEOTIDE SEQUENCE [LARGE SCALE GENOMIC DNA]</scope>
    <source>
        <strain evidence="1">NY0173</strain>
    </source>
</reference>
<organism evidence="1 2">
    <name type="scientific">Kipferlia bialata</name>
    <dbReference type="NCBI Taxonomy" id="797122"/>
    <lineage>
        <taxon>Eukaryota</taxon>
        <taxon>Metamonada</taxon>
        <taxon>Carpediemonas-like organisms</taxon>
        <taxon>Kipferlia</taxon>
    </lineage>
</organism>